<dbReference type="InterPro" id="IPR011990">
    <property type="entry name" value="TPR-like_helical_dom_sf"/>
</dbReference>
<dbReference type="Pfam" id="PF13181">
    <property type="entry name" value="TPR_8"/>
    <property type="match status" value="1"/>
</dbReference>
<dbReference type="SMART" id="SM00028">
    <property type="entry name" value="TPR"/>
    <property type="match status" value="4"/>
</dbReference>
<accession>A0A411PJN9</accession>
<dbReference type="Gene3D" id="1.25.40.10">
    <property type="entry name" value="Tetratricopeptide repeat domain"/>
    <property type="match status" value="2"/>
</dbReference>
<dbReference type="OrthoDB" id="5801251at2"/>
<dbReference type="SUPFAM" id="SSF48452">
    <property type="entry name" value="TPR-like"/>
    <property type="match status" value="1"/>
</dbReference>
<dbReference type="InterPro" id="IPR019734">
    <property type="entry name" value="TPR_rpt"/>
</dbReference>
<dbReference type="KEGG" id="smai:EXU30_13700"/>
<protein>
    <submittedName>
        <fullName evidence="1">Uncharacterized protein</fullName>
    </submittedName>
</protein>
<dbReference type="Proteomes" id="UP000291106">
    <property type="component" value="Chromosome"/>
</dbReference>
<organism evidence="1 2">
    <name type="scientific">Shewanella maritima</name>
    <dbReference type="NCBI Taxonomy" id="2520507"/>
    <lineage>
        <taxon>Bacteria</taxon>
        <taxon>Pseudomonadati</taxon>
        <taxon>Pseudomonadota</taxon>
        <taxon>Gammaproteobacteria</taxon>
        <taxon>Alteromonadales</taxon>
        <taxon>Shewanellaceae</taxon>
        <taxon>Shewanella</taxon>
    </lineage>
</organism>
<evidence type="ECO:0000313" key="1">
    <source>
        <dbReference type="EMBL" id="QBF83632.1"/>
    </source>
</evidence>
<proteinExistence type="predicted"/>
<keyword evidence="2" id="KW-1185">Reference proteome</keyword>
<gene>
    <name evidence="1" type="ORF">EXU30_13700</name>
</gene>
<dbReference type="RefSeq" id="WP_130600939.1">
    <property type="nucleotide sequence ID" value="NZ_CP036200.1"/>
</dbReference>
<dbReference type="EMBL" id="CP036200">
    <property type="protein sequence ID" value="QBF83632.1"/>
    <property type="molecule type" value="Genomic_DNA"/>
</dbReference>
<dbReference type="AlphaFoldDB" id="A0A411PJN9"/>
<sequence>MTSLKNGACKQFNSLIDTSVSHITSATSKVSISILLLASAILSGCQSTAKSTPDLDVESLFFDEHFEEQSVASVEEIFRLPNDFKSQVTSEFRSAKLKQGVNFSANEWLAEYVGAQEGAFEYRDHYTRKASITALNRQGNCMSLVVLSAALAEQFDVPVKFQDIEVQPIWDKRGGFYLVNGHVNLRLLPVRKANRISVSENEVLVDFLPERAVRAYKATTVNKQTLVAMYYNNVAAEALVDGDYDLAYALAKAAIRQDTSYVPSINTLAVIYRHKRMNDKAELVYRAALTQEPEDLTTLFNLALILSEQDRLDEWHQVHKVLELARINNPFYYYDMAQQAYFDKQYHEALTWYKRAVAKADYRHEFYFGLSRAYWATGEQRLAKKNMAKALDLTRDDEFKSRYQTKLNAMRAQ</sequence>
<evidence type="ECO:0000313" key="2">
    <source>
        <dbReference type="Proteomes" id="UP000291106"/>
    </source>
</evidence>
<reference evidence="1 2" key="1">
    <citation type="submission" date="2019-02" db="EMBL/GenBank/DDBJ databases">
        <title>Shewanella sp. D4-2 isolated from Dokdo Island.</title>
        <authorList>
            <person name="Baek K."/>
        </authorList>
    </citation>
    <scope>NUCLEOTIDE SEQUENCE [LARGE SCALE GENOMIC DNA]</scope>
    <source>
        <strain evidence="1 2">D4-2</strain>
    </source>
</reference>
<name>A0A411PJN9_9GAMM</name>